<keyword evidence="1" id="KW-1133">Transmembrane helix</keyword>
<proteinExistence type="predicted"/>
<name>A0AB38PZH7_9SPIR</name>
<feature type="transmembrane region" description="Helical" evidence="1">
    <location>
        <begin position="7"/>
        <end position="28"/>
    </location>
</feature>
<keyword evidence="1" id="KW-0472">Membrane</keyword>
<evidence type="ECO:0000313" key="3">
    <source>
        <dbReference type="Proteomes" id="UP000324336"/>
    </source>
</evidence>
<sequence>MDIIKKIVKILLAAFVLWIVAILTTLFASMVDIAFIWIIALIIDIALFLYLIIYILYTLSSKFRNYFDITIEKTILFIICFQDGICFFA</sequence>
<evidence type="ECO:0000313" key="2">
    <source>
        <dbReference type="EMBL" id="TXJ25621.1"/>
    </source>
</evidence>
<keyword evidence="1" id="KW-0812">Transmembrane</keyword>
<dbReference type="EMBL" id="SAYA01000018">
    <property type="protein sequence ID" value="TXJ25621.1"/>
    <property type="molecule type" value="Genomic_DNA"/>
</dbReference>
<protein>
    <submittedName>
        <fullName evidence="2">Uncharacterized protein</fullName>
    </submittedName>
</protein>
<comment type="caution">
    <text evidence="2">The sequence shown here is derived from an EMBL/GenBank/DDBJ whole genome shotgun (WGS) entry which is preliminary data.</text>
</comment>
<dbReference type="RefSeq" id="WP_147774816.1">
    <property type="nucleotide sequence ID" value="NZ_SAYA01000018.1"/>
</dbReference>
<dbReference type="AlphaFoldDB" id="A0AB38PZH7"/>
<reference evidence="2 3" key="1">
    <citation type="journal article" date="1992" name="Lakartidningen">
        <title>[Penicillin V and not amoxicillin is the first choice preparation in acute otitis].</title>
        <authorList>
            <person name="Kamme C."/>
            <person name="Lundgren K."/>
            <person name="Prellner K."/>
        </authorList>
    </citation>
    <scope>NUCLEOTIDE SEQUENCE [LARGE SCALE GENOMIC DNA]</scope>
    <source>
        <strain evidence="2 3">PC4597II</strain>
    </source>
</reference>
<dbReference type="Proteomes" id="UP000324336">
    <property type="component" value="Unassembled WGS sequence"/>
</dbReference>
<organism evidence="2 3">
    <name type="scientific">Brachyspira aalborgi</name>
    <dbReference type="NCBI Taxonomy" id="29522"/>
    <lineage>
        <taxon>Bacteria</taxon>
        <taxon>Pseudomonadati</taxon>
        <taxon>Spirochaetota</taxon>
        <taxon>Spirochaetia</taxon>
        <taxon>Brachyspirales</taxon>
        <taxon>Brachyspiraceae</taxon>
        <taxon>Brachyspira</taxon>
    </lineage>
</organism>
<feature type="transmembrane region" description="Helical" evidence="1">
    <location>
        <begin position="34"/>
        <end position="57"/>
    </location>
</feature>
<gene>
    <name evidence="2" type="ORF">EPJ73_05815</name>
</gene>
<evidence type="ECO:0000256" key="1">
    <source>
        <dbReference type="SAM" id="Phobius"/>
    </source>
</evidence>
<accession>A0AB38PZH7</accession>